<protein>
    <submittedName>
        <fullName evidence="1">Uncharacterized protein</fullName>
    </submittedName>
</protein>
<name>A0A1Y1XC83_9FUNG</name>
<dbReference type="EMBL" id="MCFG01000075">
    <property type="protein sequence ID" value="ORX83333.1"/>
    <property type="molecule type" value="Genomic_DNA"/>
</dbReference>
<proteinExistence type="predicted"/>
<accession>A0A1Y1XC83</accession>
<gene>
    <name evidence="1" type="ORF">BCR32DRAFT_278119</name>
</gene>
<comment type="caution">
    <text evidence="1">The sequence shown here is derived from an EMBL/GenBank/DDBJ whole genome shotgun (WGS) entry which is preliminary data.</text>
</comment>
<reference evidence="1 2" key="1">
    <citation type="submission" date="2016-08" db="EMBL/GenBank/DDBJ databases">
        <title>A Parts List for Fungal Cellulosomes Revealed by Comparative Genomics.</title>
        <authorList>
            <consortium name="DOE Joint Genome Institute"/>
            <person name="Haitjema C.H."/>
            <person name="Gilmore S.P."/>
            <person name="Henske J.K."/>
            <person name="Solomon K.V."/>
            <person name="De Groot R."/>
            <person name="Kuo A."/>
            <person name="Mondo S.J."/>
            <person name="Salamov A.A."/>
            <person name="Labutti K."/>
            <person name="Zhao Z."/>
            <person name="Chiniquy J."/>
            <person name="Barry K."/>
            <person name="Brewer H.M."/>
            <person name="Purvine S.O."/>
            <person name="Wright A.T."/>
            <person name="Boxma B."/>
            <person name="Van Alen T."/>
            <person name="Hackstein J.H."/>
            <person name="Baker S.E."/>
            <person name="Grigoriev I.V."/>
            <person name="O'Malley M.A."/>
        </authorList>
    </citation>
    <scope>NUCLEOTIDE SEQUENCE [LARGE SCALE GENOMIC DNA]</scope>
    <source>
        <strain evidence="1 2">S4</strain>
    </source>
</reference>
<evidence type="ECO:0000313" key="1">
    <source>
        <dbReference type="EMBL" id="ORX83333.1"/>
    </source>
</evidence>
<keyword evidence="2" id="KW-1185">Reference proteome</keyword>
<sequence length="55" mass="6687">MCFSTTTTTTTTTTINNNNNYYIYYYLEWKCLYISVRLRQPSRANADLIYRSKWK</sequence>
<dbReference type="AlphaFoldDB" id="A0A1Y1XC83"/>
<evidence type="ECO:0000313" key="2">
    <source>
        <dbReference type="Proteomes" id="UP000193944"/>
    </source>
</evidence>
<dbReference type="Proteomes" id="UP000193944">
    <property type="component" value="Unassembled WGS sequence"/>
</dbReference>
<reference evidence="1 2" key="2">
    <citation type="submission" date="2016-08" db="EMBL/GenBank/DDBJ databases">
        <title>Pervasive Adenine N6-methylation of Active Genes in Fungi.</title>
        <authorList>
            <consortium name="DOE Joint Genome Institute"/>
            <person name="Mondo S.J."/>
            <person name="Dannebaum R.O."/>
            <person name="Kuo R.C."/>
            <person name="Labutti K."/>
            <person name="Haridas S."/>
            <person name="Kuo A."/>
            <person name="Salamov A."/>
            <person name="Ahrendt S.R."/>
            <person name="Lipzen A."/>
            <person name="Sullivan W."/>
            <person name="Andreopoulos W.B."/>
            <person name="Clum A."/>
            <person name="Lindquist E."/>
            <person name="Daum C."/>
            <person name="Ramamoorthy G.K."/>
            <person name="Gryganskyi A."/>
            <person name="Culley D."/>
            <person name="Magnuson J.K."/>
            <person name="James T.Y."/>
            <person name="O'Malley M.A."/>
            <person name="Stajich J.E."/>
            <person name="Spatafora J.W."/>
            <person name="Visel A."/>
            <person name="Grigoriev I.V."/>
        </authorList>
    </citation>
    <scope>NUCLEOTIDE SEQUENCE [LARGE SCALE GENOMIC DNA]</scope>
    <source>
        <strain evidence="1 2">S4</strain>
    </source>
</reference>
<organism evidence="1 2">
    <name type="scientific">Anaeromyces robustus</name>
    <dbReference type="NCBI Taxonomy" id="1754192"/>
    <lineage>
        <taxon>Eukaryota</taxon>
        <taxon>Fungi</taxon>
        <taxon>Fungi incertae sedis</taxon>
        <taxon>Chytridiomycota</taxon>
        <taxon>Chytridiomycota incertae sedis</taxon>
        <taxon>Neocallimastigomycetes</taxon>
        <taxon>Neocallimastigales</taxon>
        <taxon>Neocallimastigaceae</taxon>
        <taxon>Anaeromyces</taxon>
    </lineage>
</organism>